<accession>A0A2H0YS88</accession>
<dbReference type="AlphaFoldDB" id="A0A2H0YS88"/>
<dbReference type="SUPFAM" id="SSF49464">
    <property type="entry name" value="Carboxypeptidase regulatory domain-like"/>
    <property type="match status" value="1"/>
</dbReference>
<name>A0A2H0YS88_9BACT</name>
<gene>
    <name evidence="1" type="ORF">COT25_03580</name>
</gene>
<evidence type="ECO:0008006" key="3">
    <source>
        <dbReference type="Google" id="ProtNLM"/>
    </source>
</evidence>
<comment type="caution">
    <text evidence="1">The sequence shown here is derived from an EMBL/GenBank/DDBJ whole genome shotgun (WGS) entry which is preliminary data.</text>
</comment>
<evidence type="ECO:0000313" key="1">
    <source>
        <dbReference type="EMBL" id="PIS41364.1"/>
    </source>
</evidence>
<dbReference type="Pfam" id="PF13620">
    <property type="entry name" value="CarboxypepD_reg"/>
    <property type="match status" value="1"/>
</dbReference>
<protein>
    <recommendedName>
        <fullName evidence="3">Carboxypeptidase regulatory-like domain-containing protein</fullName>
    </recommendedName>
</protein>
<reference evidence="2" key="1">
    <citation type="submission" date="2017-09" db="EMBL/GenBank/DDBJ databases">
        <title>Depth-based differentiation of microbial function through sediment-hosted aquifers and enrichment of novel symbionts in the deep terrestrial subsurface.</title>
        <authorList>
            <person name="Probst A.J."/>
            <person name="Ladd B."/>
            <person name="Jarett J.K."/>
            <person name="Geller-Mcgrath D.E."/>
            <person name="Sieber C.M.K."/>
            <person name="Emerson J.B."/>
            <person name="Anantharaman K."/>
            <person name="Thomas B.C."/>
            <person name="Malmstrom R."/>
            <person name="Stieglmeier M."/>
            <person name="Klingl A."/>
            <person name="Woyke T."/>
            <person name="Ryan C.M."/>
            <person name="Banfield J.F."/>
        </authorList>
    </citation>
    <scope>NUCLEOTIDE SEQUENCE [LARGE SCALE GENOMIC DNA]</scope>
</reference>
<proteinExistence type="predicted"/>
<evidence type="ECO:0000313" key="2">
    <source>
        <dbReference type="Proteomes" id="UP000228711"/>
    </source>
</evidence>
<dbReference type="EMBL" id="PEXV01000117">
    <property type="protein sequence ID" value="PIS41364.1"/>
    <property type="molecule type" value="Genomic_DNA"/>
</dbReference>
<dbReference type="Gene3D" id="2.60.40.1120">
    <property type="entry name" value="Carboxypeptidase-like, regulatory domain"/>
    <property type="match status" value="1"/>
</dbReference>
<dbReference type="Proteomes" id="UP000228711">
    <property type="component" value="Unassembled WGS sequence"/>
</dbReference>
<dbReference type="InterPro" id="IPR008969">
    <property type="entry name" value="CarboxyPept-like_regulatory"/>
</dbReference>
<sequence>MLNTFSAAYRGVTQAKNKLIATTVASEIQERIRNMPYDDIGTTTGWPQGTILSTQTIIRSTVQFSVTVKVDYIDDPFDGDALGTIQDKPVDTVPTDFKRVEVKVLWEGAQHGVVLTSRYAPRGVETATDSGSLFITVFNASGNPVPLADVTVTNDTLDPTISIQNTTDIEGRLQLLSLPPALESYHIVISKEGYSTDTTNPVTPQNPNPEKPDVSIIAQEVTEVSFSIDVLSTLDIATVDETCSPLGNIPFQVRGTKIKGSNPPQYKYNVAQQTDENGNLVIPDLEWDSYQLSLNTPGHDIAGFTPPNALNLLPGVYTNLSIILYPHQPHTLFLTVVDSGTDTPITGAQVHLTASGYDRTLVTGQGYLEQSDWSGGSGQTAFINPDQYSSDDGSVDGSVTTGQLMLASTQIANSFLESFTGTANLDSATTTADWNTGIGQLQLPKQGGSYIPSAIGQSVRLNSEPELITSATLTATDQTFGESITYYLAADGVSFEEVTPGDLHTFSAPGNDLRFKIILSTGNSNKTPVVEEVQVQATTVQFEASGTLESSTYDIGAAGEFSTIDWDPSFQISEVGADSIRIQIASNIDNTTWDFVGPDGTDQTYYTTPNTQVASVHDGDRYVRYKAYLRTEDVSHTPILSHIAIGYTSTCTPPGQVFFDDLSNETYTIDITQSVYETYSSTVDVQSTTVDTISLTPLP</sequence>
<organism evidence="1 2">
    <name type="scientific">Candidatus Kerfeldbacteria bacterium CG08_land_8_20_14_0_20_42_7</name>
    <dbReference type="NCBI Taxonomy" id="2014245"/>
    <lineage>
        <taxon>Bacteria</taxon>
        <taxon>Candidatus Kerfeldiibacteriota</taxon>
    </lineage>
</organism>